<dbReference type="Gene3D" id="3.40.50.720">
    <property type="entry name" value="NAD(P)-binding Rossmann-like Domain"/>
    <property type="match status" value="1"/>
</dbReference>
<dbReference type="PROSITE" id="PS00974">
    <property type="entry name" value="MANNITOL_DHGENASE"/>
    <property type="match status" value="1"/>
</dbReference>
<proteinExistence type="inferred from homology"/>
<feature type="domain" description="Mannitol dehydrogenase C-terminal" evidence="9">
    <location>
        <begin position="202"/>
        <end position="377"/>
    </location>
</feature>
<evidence type="ECO:0000256" key="3">
    <source>
        <dbReference type="ARBA" id="ARBA00016219"/>
    </source>
</evidence>
<dbReference type="InterPro" id="IPR008927">
    <property type="entry name" value="6-PGluconate_DH-like_C_sf"/>
</dbReference>
<dbReference type="PRINTS" id="PR00084">
    <property type="entry name" value="MTLDHDRGNASE"/>
</dbReference>
<comment type="similarity">
    <text evidence="1 7">Belongs to the mannitol dehydrogenase family.</text>
</comment>
<gene>
    <name evidence="7" type="primary">mtlD</name>
    <name evidence="10" type="ORF">SAMN04488053_10442</name>
</gene>
<evidence type="ECO:0000256" key="6">
    <source>
        <dbReference type="ARBA" id="ARBA00048615"/>
    </source>
</evidence>
<feature type="domain" description="Mannitol dehydrogenase N-terminal" evidence="8">
    <location>
        <begin position="1"/>
        <end position="195"/>
    </location>
</feature>
<dbReference type="NCBIfam" id="NF002649">
    <property type="entry name" value="PRK02318.2-1"/>
    <property type="match status" value="1"/>
</dbReference>
<dbReference type="PANTHER" id="PTHR30524:SF0">
    <property type="entry name" value="ALTRONATE OXIDOREDUCTASE-RELATED"/>
    <property type="match status" value="1"/>
</dbReference>
<evidence type="ECO:0000256" key="5">
    <source>
        <dbReference type="ARBA" id="ARBA00023027"/>
    </source>
</evidence>
<evidence type="ECO:0000313" key="10">
    <source>
        <dbReference type="EMBL" id="SDN85213.1"/>
    </source>
</evidence>
<dbReference type="EC" id="1.1.1.17" evidence="2 7"/>
<keyword evidence="4 7" id="KW-0560">Oxidoreductase</keyword>
<dbReference type="GO" id="GO:0005829">
    <property type="term" value="C:cytosol"/>
    <property type="evidence" value="ECO:0007669"/>
    <property type="project" value="TreeGrafter"/>
</dbReference>
<dbReference type="NCBIfam" id="NF002647">
    <property type="entry name" value="PRK02318.1-3"/>
    <property type="match status" value="1"/>
</dbReference>
<dbReference type="GO" id="GO:0008926">
    <property type="term" value="F:mannitol-1-phosphate 5-dehydrogenase activity"/>
    <property type="evidence" value="ECO:0007669"/>
    <property type="project" value="UniProtKB-UniRule"/>
</dbReference>
<comment type="catalytic activity">
    <reaction evidence="6 7">
        <text>D-mannitol 1-phosphate + NAD(+) = beta-D-fructose 6-phosphate + NADH + H(+)</text>
        <dbReference type="Rhea" id="RHEA:19661"/>
        <dbReference type="ChEBI" id="CHEBI:15378"/>
        <dbReference type="ChEBI" id="CHEBI:57540"/>
        <dbReference type="ChEBI" id="CHEBI:57634"/>
        <dbReference type="ChEBI" id="CHEBI:57945"/>
        <dbReference type="ChEBI" id="CHEBI:61381"/>
        <dbReference type="EC" id="1.1.1.17"/>
    </reaction>
</comment>
<dbReference type="InterPro" id="IPR036291">
    <property type="entry name" value="NAD(P)-bd_dom_sf"/>
</dbReference>
<dbReference type="EMBL" id="FNIL01000004">
    <property type="protein sequence ID" value="SDN85213.1"/>
    <property type="molecule type" value="Genomic_DNA"/>
</dbReference>
<dbReference type="Pfam" id="PF08125">
    <property type="entry name" value="Mannitol_dh_C"/>
    <property type="match status" value="1"/>
</dbReference>
<evidence type="ECO:0000256" key="2">
    <source>
        <dbReference type="ARBA" id="ARBA00012939"/>
    </source>
</evidence>
<dbReference type="Gene3D" id="1.10.1040.10">
    <property type="entry name" value="N-(1-d-carboxylethyl)-l-norvaline Dehydrogenase, domain 2"/>
    <property type="match status" value="1"/>
</dbReference>
<name>A0A1H0ESD1_9BACI</name>
<dbReference type="Pfam" id="PF01232">
    <property type="entry name" value="Mannitol_dh"/>
    <property type="match status" value="1"/>
</dbReference>
<evidence type="ECO:0000259" key="9">
    <source>
        <dbReference type="Pfam" id="PF08125"/>
    </source>
</evidence>
<accession>A0A1H0ESD1</accession>
<organism evidence="10 11">
    <name type="scientific">Alkalicoccus daliensis</name>
    <dbReference type="NCBI Taxonomy" id="745820"/>
    <lineage>
        <taxon>Bacteria</taxon>
        <taxon>Bacillati</taxon>
        <taxon>Bacillota</taxon>
        <taxon>Bacilli</taxon>
        <taxon>Bacillales</taxon>
        <taxon>Bacillaceae</taxon>
        <taxon>Alkalicoccus</taxon>
    </lineage>
</organism>
<dbReference type="Proteomes" id="UP000198778">
    <property type="component" value="Unassembled WGS sequence"/>
</dbReference>
<dbReference type="STRING" id="745820.SAMN04488053_10442"/>
<keyword evidence="11" id="KW-1185">Reference proteome</keyword>
<dbReference type="AlphaFoldDB" id="A0A1H0ESD1"/>
<dbReference type="InterPro" id="IPR023027">
    <property type="entry name" value="Mannitol_DH_CS"/>
</dbReference>
<dbReference type="NCBIfam" id="NF002652">
    <property type="entry name" value="PRK02318.2-5"/>
    <property type="match status" value="1"/>
</dbReference>
<feature type="binding site" evidence="7">
    <location>
        <begin position="3"/>
        <end position="14"/>
    </location>
    <ligand>
        <name>NAD(+)</name>
        <dbReference type="ChEBI" id="CHEBI:57540"/>
    </ligand>
</feature>
<dbReference type="SUPFAM" id="SSF51735">
    <property type="entry name" value="NAD(P)-binding Rossmann-fold domains"/>
    <property type="match status" value="1"/>
</dbReference>
<dbReference type="InterPro" id="IPR013328">
    <property type="entry name" value="6PGD_dom2"/>
</dbReference>
<dbReference type="PANTHER" id="PTHR30524">
    <property type="entry name" value="MANNITOL-1-PHOSPHATE 5-DEHYDROGENASE"/>
    <property type="match status" value="1"/>
</dbReference>
<sequence>MKAVHFGAGNIGRGFIGQLLFNSGYEVVFADVNEELIQQLKAQSSYTIYYAEEEKRSFEVTNFTGLHSNHDKNELLSALKETELITTAVGAPVLKHIAPVIAEALKLRLSERKSVAVIACENAVNATDTLKEHIAAAFDEQEWKQLSQFVSFPNAAVDRIVPIQSLENPLDVLVEPFYEWTIDTSGFTGPVPVIEGAHFVDNLSAYIERKLYTVNTGHAAAAYHGYAAGYETVQEAMQDEQVLAEVKNVLLETGDLLIGKYSFHPEEHQSYIETTIYRYQNPELSDQITRVARQPLKKLGLKERLTSPAVQLFEQGKHPAALIRVITAALRYNETSDEEALELQKILAEQPLPEALSKITSLSADHALIKEIEKQYQR</sequence>
<dbReference type="InterPro" id="IPR013131">
    <property type="entry name" value="Mannitol_DH_N"/>
</dbReference>
<dbReference type="SUPFAM" id="SSF48179">
    <property type="entry name" value="6-phosphogluconate dehydrogenase C-terminal domain-like"/>
    <property type="match status" value="1"/>
</dbReference>
<dbReference type="GO" id="GO:0019592">
    <property type="term" value="P:mannitol catabolic process"/>
    <property type="evidence" value="ECO:0007669"/>
    <property type="project" value="TreeGrafter"/>
</dbReference>
<evidence type="ECO:0000313" key="11">
    <source>
        <dbReference type="Proteomes" id="UP000198778"/>
    </source>
</evidence>
<protein>
    <recommendedName>
        <fullName evidence="3 7">Mannitol-1-phosphate 5-dehydrogenase</fullName>
        <ecNumber evidence="2 7">1.1.1.17</ecNumber>
    </recommendedName>
</protein>
<dbReference type="OrthoDB" id="271711at2"/>
<evidence type="ECO:0000259" key="8">
    <source>
        <dbReference type="Pfam" id="PF01232"/>
    </source>
</evidence>
<dbReference type="HAMAP" id="MF_00196">
    <property type="entry name" value="Mannitol_dehydrog"/>
    <property type="match status" value="1"/>
</dbReference>
<dbReference type="NCBIfam" id="NF002646">
    <property type="entry name" value="PRK02318.1-2"/>
    <property type="match status" value="1"/>
</dbReference>
<reference evidence="11" key="1">
    <citation type="submission" date="2016-10" db="EMBL/GenBank/DDBJ databases">
        <authorList>
            <person name="Varghese N."/>
            <person name="Submissions S."/>
        </authorList>
    </citation>
    <scope>NUCLEOTIDE SEQUENCE [LARGE SCALE GENOMIC DNA]</scope>
    <source>
        <strain evidence="11">CGMCC 1.10369</strain>
    </source>
</reference>
<evidence type="ECO:0000256" key="1">
    <source>
        <dbReference type="ARBA" id="ARBA00006541"/>
    </source>
</evidence>
<dbReference type="RefSeq" id="WP_090842474.1">
    <property type="nucleotide sequence ID" value="NZ_FNIL01000004.1"/>
</dbReference>
<evidence type="ECO:0000256" key="4">
    <source>
        <dbReference type="ARBA" id="ARBA00023002"/>
    </source>
</evidence>
<evidence type="ECO:0000256" key="7">
    <source>
        <dbReference type="HAMAP-Rule" id="MF_00196"/>
    </source>
</evidence>
<dbReference type="InterPro" id="IPR000669">
    <property type="entry name" value="Mannitol_DH"/>
</dbReference>
<dbReference type="InterPro" id="IPR013118">
    <property type="entry name" value="Mannitol_DH_C"/>
</dbReference>
<dbReference type="InterPro" id="IPR023028">
    <property type="entry name" value="Mannitol_1_phos_5_DH"/>
</dbReference>
<keyword evidence="5 7" id="KW-0520">NAD</keyword>